<name>A0ABQ2ULI2_9PSEU</name>
<dbReference type="InterPro" id="IPR028087">
    <property type="entry name" value="Tad_N"/>
</dbReference>
<sequence length="129" mass="12898">MTAFIASIMIALLALTGLVLDGGSALAAKVRANGQAEAAARAGAQAIDLTTYRTNNRLQLMPAHAAANAQNFLTSVGATGAVTVAGNTVTVTVTTSQPTQLLGLIGISNLSVHGTGSALPQRGVMTIDP</sequence>
<evidence type="ECO:0000259" key="1">
    <source>
        <dbReference type="Pfam" id="PF13400"/>
    </source>
</evidence>
<keyword evidence="3" id="KW-1185">Reference proteome</keyword>
<gene>
    <name evidence="2" type="ORF">GCM10010178_35060</name>
</gene>
<organism evidence="2 3">
    <name type="scientific">Lentzea flava</name>
    <dbReference type="NCBI Taxonomy" id="103732"/>
    <lineage>
        <taxon>Bacteria</taxon>
        <taxon>Bacillati</taxon>
        <taxon>Actinomycetota</taxon>
        <taxon>Actinomycetes</taxon>
        <taxon>Pseudonocardiales</taxon>
        <taxon>Pseudonocardiaceae</taxon>
        <taxon>Lentzea</taxon>
    </lineage>
</organism>
<proteinExistence type="predicted"/>
<dbReference type="Proteomes" id="UP000649573">
    <property type="component" value="Unassembled WGS sequence"/>
</dbReference>
<evidence type="ECO:0000313" key="3">
    <source>
        <dbReference type="Proteomes" id="UP000649573"/>
    </source>
</evidence>
<dbReference type="RefSeq" id="WP_189254749.1">
    <property type="nucleotide sequence ID" value="NZ_BMRE01000013.1"/>
</dbReference>
<reference evidence="3" key="1">
    <citation type="journal article" date="2019" name="Int. J. Syst. Evol. Microbiol.">
        <title>The Global Catalogue of Microorganisms (GCM) 10K type strain sequencing project: providing services to taxonomists for standard genome sequencing and annotation.</title>
        <authorList>
            <consortium name="The Broad Institute Genomics Platform"/>
            <consortium name="The Broad Institute Genome Sequencing Center for Infectious Disease"/>
            <person name="Wu L."/>
            <person name="Ma J."/>
        </authorList>
    </citation>
    <scope>NUCLEOTIDE SEQUENCE [LARGE SCALE GENOMIC DNA]</scope>
    <source>
        <strain evidence="3">JCM 3296</strain>
    </source>
</reference>
<comment type="caution">
    <text evidence="2">The sequence shown here is derived from an EMBL/GenBank/DDBJ whole genome shotgun (WGS) entry which is preliminary data.</text>
</comment>
<feature type="domain" description="Putative Flp pilus-assembly TadG-like N-terminal" evidence="1">
    <location>
        <begin position="2"/>
        <end position="46"/>
    </location>
</feature>
<dbReference type="EMBL" id="BMRE01000013">
    <property type="protein sequence ID" value="GGU39711.1"/>
    <property type="molecule type" value="Genomic_DNA"/>
</dbReference>
<accession>A0ABQ2ULI2</accession>
<dbReference type="Pfam" id="PF13400">
    <property type="entry name" value="Tad"/>
    <property type="match status" value="1"/>
</dbReference>
<protein>
    <recommendedName>
        <fullName evidence="1">Putative Flp pilus-assembly TadG-like N-terminal domain-containing protein</fullName>
    </recommendedName>
</protein>
<evidence type="ECO:0000313" key="2">
    <source>
        <dbReference type="EMBL" id="GGU39711.1"/>
    </source>
</evidence>